<gene>
    <name evidence="2" type="ORF">METZ01_LOCUS502612</name>
</gene>
<dbReference type="Gene3D" id="3.90.550.10">
    <property type="entry name" value="Spore Coat Polysaccharide Biosynthesis Protein SpsA, Chain A"/>
    <property type="match status" value="1"/>
</dbReference>
<feature type="domain" description="MobA-like NTP transferase" evidence="1">
    <location>
        <begin position="21"/>
        <end position="75"/>
    </location>
</feature>
<dbReference type="InterPro" id="IPR025877">
    <property type="entry name" value="MobA-like_NTP_Trfase"/>
</dbReference>
<dbReference type="Pfam" id="PF12804">
    <property type="entry name" value="NTP_transf_3"/>
    <property type="match status" value="1"/>
</dbReference>
<sequence>MPILPQCARLPKENIFVIDHALVLAAGHGSRLRDHVAVPHKALVQLEGEPLLLRTCRMLDRLGLREITIVTGHEGAALRSAIK</sequence>
<name>A0A383E0X1_9ZZZZ</name>
<organism evidence="2">
    <name type="scientific">marine metagenome</name>
    <dbReference type="NCBI Taxonomy" id="408172"/>
    <lineage>
        <taxon>unclassified sequences</taxon>
        <taxon>metagenomes</taxon>
        <taxon>ecological metagenomes</taxon>
    </lineage>
</organism>
<proteinExistence type="predicted"/>
<evidence type="ECO:0000259" key="1">
    <source>
        <dbReference type="Pfam" id="PF12804"/>
    </source>
</evidence>
<dbReference type="GO" id="GO:0016779">
    <property type="term" value="F:nucleotidyltransferase activity"/>
    <property type="evidence" value="ECO:0007669"/>
    <property type="project" value="UniProtKB-ARBA"/>
</dbReference>
<feature type="non-terminal residue" evidence="2">
    <location>
        <position position="83"/>
    </location>
</feature>
<evidence type="ECO:0000313" key="2">
    <source>
        <dbReference type="EMBL" id="SVE49758.1"/>
    </source>
</evidence>
<dbReference type="AlphaFoldDB" id="A0A383E0X1"/>
<dbReference type="SUPFAM" id="SSF53448">
    <property type="entry name" value="Nucleotide-diphospho-sugar transferases"/>
    <property type="match status" value="1"/>
</dbReference>
<reference evidence="2" key="1">
    <citation type="submission" date="2018-05" db="EMBL/GenBank/DDBJ databases">
        <authorList>
            <person name="Lanie J.A."/>
            <person name="Ng W.-L."/>
            <person name="Kazmierczak K.M."/>
            <person name="Andrzejewski T.M."/>
            <person name="Davidsen T.M."/>
            <person name="Wayne K.J."/>
            <person name="Tettelin H."/>
            <person name="Glass J.I."/>
            <person name="Rusch D."/>
            <person name="Podicherti R."/>
            <person name="Tsui H.-C.T."/>
            <person name="Winkler M.E."/>
        </authorList>
    </citation>
    <scope>NUCLEOTIDE SEQUENCE</scope>
</reference>
<dbReference type="InterPro" id="IPR029044">
    <property type="entry name" value="Nucleotide-diphossugar_trans"/>
</dbReference>
<protein>
    <recommendedName>
        <fullName evidence="1">MobA-like NTP transferase domain-containing protein</fullName>
    </recommendedName>
</protein>
<accession>A0A383E0X1</accession>
<dbReference type="EMBL" id="UINC01221425">
    <property type="protein sequence ID" value="SVE49758.1"/>
    <property type="molecule type" value="Genomic_DNA"/>
</dbReference>